<evidence type="ECO:0000256" key="11">
    <source>
        <dbReference type="ARBA" id="ARBA00074372"/>
    </source>
</evidence>
<dbReference type="SUPFAM" id="SSF55729">
    <property type="entry name" value="Acyl-CoA N-acyltransferases (Nat)"/>
    <property type="match status" value="1"/>
</dbReference>
<dbReference type="FunFam" id="3.30.70.3550:FF:000001">
    <property type="entry name" value="Leucyl/phenylalanyl-tRNA--protein transferase"/>
    <property type="match status" value="1"/>
</dbReference>
<evidence type="ECO:0000256" key="8">
    <source>
        <dbReference type="ARBA" id="ARBA00054043"/>
    </source>
</evidence>
<dbReference type="RefSeq" id="WP_075609592.1">
    <property type="nucleotide sequence ID" value="NZ_CP052766.1"/>
</dbReference>
<evidence type="ECO:0000256" key="10">
    <source>
        <dbReference type="ARBA" id="ARBA00066767"/>
    </source>
</evidence>
<dbReference type="GO" id="GO:0030163">
    <property type="term" value="P:protein catabolic process"/>
    <property type="evidence" value="ECO:0007669"/>
    <property type="project" value="UniProtKB-UniRule"/>
</dbReference>
<evidence type="ECO:0000256" key="7">
    <source>
        <dbReference type="ARBA" id="ARBA00051538"/>
    </source>
</evidence>
<evidence type="ECO:0000256" key="14">
    <source>
        <dbReference type="ARBA" id="ARBA00083640"/>
    </source>
</evidence>
<comment type="subcellular location">
    <subcellularLocation>
        <location evidence="1 15">Cytoplasm</location>
    </subcellularLocation>
</comment>
<keyword evidence="4 15" id="KW-0012">Acyltransferase</keyword>
<dbReference type="OrthoDB" id="9790282at2"/>
<dbReference type="HAMAP" id="MF_00688">
    <property type="entry name" value="Leu_Phe_trans"/>
    <property type="match status" value="1"/>
</dbReference>
<comment type="function">
    <text evidence="8 15">Functions in the N-end rule pathway of protein degradation where it conjugates Leu, Phe and, less efficiently, Met from aminoacyl-tRNAs to the N-termini of proteins containing an N-terminal arginine or lysine.</text>
</comment>
<evidence type="ECO:0000256" key="4">
    <source>
        <dbReference type="ARBA" id="ARBA00023315"/>
    </source>
</evidence>
<dbReference type="PANTHER" id="PTHR30098:SF2">
    <property type="entry name" value="LEUCYL_PHENYLALANYL-TRNA--PROTEIN TRANSFERASE"/>
    <property type="match status" value="1"/>
</dbReference>
<evidence type="ECO:0000256" key="6">
    <source>
        <dbReference type="ARBA" id="ARBA00050652"/>
    </source>
</evidence>
<dbReference type="PANTHER" id="PTHR30098">
    <property type="entry name" value="LEUCYL/PHENYLALANYL-TRNA--PROTEIN TRANSFERASE"/>
    <property type="match status" value="1"/>
</dbReference>
<evidence type="ECO:0000256" key="3">
    <source>
        <dbReference type="ARBA" id="ARBA00022679"/>
    </source>
</evidence>
<dbReference type="InterPro" id="IPR042221">
    <property type="entry name" value="Leu/Phe-tRNA_Trfase_N"/>
</dbReference>
<dbReference type="NCBIfam" id="TIGR00667">
    <property type="entry name" value="aat"/>
    <property type="match status" value="1"/>
</dbReference>
<keyword evidence="17" id="KW-1185">Reference proteome</keyword>
<comment type="similarity">
    <text evidence="9 15">Belongs to the L/F-transferase family.</text>
</comment>
<reference evidence="17" key="1">
    <citation type="submission" date="2014-12" db="EMBL/GenBank/DDBJ databases">
        <title>Complete genome sequence of a multi-drug resistant Klebsiella pneumoniae.</title>
        <authorList>
            <person name="Hua X."/>
            <person name="Chen Q."/>
            <person name="Li X."/>
            <person name="Feng Y."/>
            <person name="Ruan Z."/>
            <person name="Yu Y."/>
        </authorList>
    </citation>
    <scope>NUCLEOTIDE SEQUENCE [LARGE SCALE GENOMIC DNA]</scope>
    <source>
        <strain evidence="17">5.12</strain>
    </source>
</reference>
<dbReference type="Proteomes" id="UP000219285">
    <property type="component" value="Chromosome"/>
</dbReference>
<protein>
    <recommendedName>
        <fullName evidence="11 15">Leucyl/phenylalanyl-tRNA--protein transferase</fullName>
        <ecNumber evidence="10 15">2.3.2.6</ecNumber>
    </recommendedName>
    <alternativeName>
        <fullName evidence="12 15">L/F-transferase</fullName>
    </alternativeName>
    <alternativeName>
        <fullName evidence="13 15">Leucyltransferase</fullName>
    </alternativeName>
    <alternativeName>
        <fullName evidence="14 15">Phenyalanyltransferase</fullName>
    </alternativeName>
</protein>
<dbReference type="KEGG" id="apel:CA267_017535"/>
<evidence type="ECO:0000256" key="2">
    <source>
        <dbReference type="ARBA" id="ARBA00022490"/>
    </source>
</evidence>
<dbReference type="Gene3D" id="3.40.630.70">
    <property type="entry name" value="Leucyl/phenylalanyl-tRNA-protein transferase, C-terminal domain"/>
    <property type="match status" value="1"/>
</dbReference>
<keyword evidence="2 15" id="KW-0963">Cytoplasm</keyword>
<dbReference type="Gene3D" id="3.30.70.3550">
    <property type="entry name" value="Leucyl/phenylalanyl-tRNA-protein transferase, N-terminal domain"/>
    <property type="match status" value="1"/>
</dbReference>
<comment type="catalytic activity">
    <reaction evidence="5 15">
        <text>L-phenylalanyl-tRNA(Phe) + an N-terminal L-alpha-aminoacyl-[protein] = an N-terminal L-phenylalanyl-L-alpha-aminoacyl-[protein] + tRNA(Phe)</text>
        <dbReference type="Rhea" id="RHEA:43632"/>
        <dbReference type="Rhea" id="RHEA-COMP:9668"/>
        <dbReference type="Rhea" id="RHEA-COMP:9699"/>
        <dbReference type="Rhea" id="RHEA-COMP:10636"/>
        <dbReference type="Rhea" id="RHEA-COMP:10637"/>
        <dbReference type="ChEBI" id="CHEBI:78442"/>
        <dbReference type="ChEBI" id="CHEBI:78531"/>
        <dbReference type="ChEBI" id="CHEBI:78597"/>
        <dbReference type="ChEBI" id="CHEBI:83561"/>
        <dbReference type="EC" id="2.3.2.6"/>
    </reaction>
</comment>
<reference evidence="16 17" key="2">
    <citation type="submission" date="2020-04" db="EMBL/GenBank/DDBJ databases">
        <title>Complete genome sequence of Alteromonas pelagimontana 5.12T.</title>
        <authorList>
            <person name="Sinha R.K."/>
            <person name="Krishnan K.P."/>
            <person name="Kurian J.P."/>
        </authorList>
    </citation>
    <scope>NUCLEOTIDE SEQUENCE [LARGE SCALE GENOMIC DNA]</scope>
    <source>
        <strain evidence="16 17">5.12</strain>
    </source>
</reference>
<evidence type="ECO:0000256" key="1">
    <source>
        <dbReference type="ARBA" id="ARBA00004496"/>
    </source>
</evidence>
<dbReference type="EMBL" id="CP052766">
    <property type="protein sequence ID" value="QJR82424.1"/>
    <property type="molecule type" value="Genomic_DNA"/>
</dbReference>
<gene>
    <name evidence="15 16" type="primary">aat</name>
    <name evidence="16" type="ORF">CA267_017535</name>
</gene>
<dbReference type="GO" id="GO:0008914">
    <property type="term" value="F:leucyl-tRNA--protein transferase activity"/>
    <property type="evidence" value="ECO:0007669"/>
    <property type="project" value="UniProtKB-UniRule"/>
</dbReference>
<comment type="catalytic activity">
    <reaction evidence="6 15">
        <text>N-terminal L-arginyl-[protein] + L-leucyl-tRNA(Leu) = N-terminal L-leucyl-L-arginyl-[protein] + tRNA(Leu) + H(+)</text>
        <dbReference type="Rhea" id="RHEA:50416"/>
        <dbReference type="Rhea" id="RHEA-COMP:9613"/>
        <dbReference type="Rhea" id="RHEA-COMP:9622"/>
        <dbReference type="Rhea" id="RHEA-COMP:12672"/>
        <dbReference type="Rhea" id="RHEA-COMP:12673"/>
        <dbReference type="ChEBI" id="CHEBI:15378"/>
        <dbReference type="ChEBI" id="CHEBI:64719"/>
        <dbReference type="ChEBI" id="CHEBI:78442"/>
        <dbReference type="ChEBI" id="CHEBI:78494"/>
        <dbReference type="ChEBI" id="CHEBI:133044"/>
        <dbReference type="EC" id="2.3.2.6"/>
    </reaction>
</comment>
<accession>A0A6M4MGU4</accession>
<dbReference type="InterPro" id="IPR042203">
    <property type="entry name" value="Leu/Phe-tRNA_Trfase_C"/>
</dbReference>
<sequence>MIELPYLTDDTPFPDVSRALTEPNGLLAFGGALDVNRLFEAYTHGIFPWFSREEPILWWSPDPRAIIELDEFHASSSLRKLIKRQQYHVTLNYNFNAVIEACSSIPRLNPHTGKISRDTWITKEMQRAYEQLHIAGIAHSIEVWDEKDVLVGGLYGVAVGKVFCGESMFHKRDNTSKLAMYALVTHMKNHNLAFIDCQLPTAHLVSLGAKTLSRADFISRLHKLNQTLDEQGNIARFYRHCWLKQVITL</sequence>
<evidence type="ECO:0000256" key="15">
    <source>
        <dbReference type="HAMAP-Rule" id="MF_00688"/>
    </source>
</evidence>
<dbReference type="AlphaFoldDB" id="A0A6M4MGU4"/>
<evidence type="ECO:0000256" key="12">
    <source>
        <dbReference type="ARBA" id="ARBA00077136"/>
    </source>
</evidence>
<dbReference type="Pfam" id="PF03588">
    <property type="entry name" value="Leu_Phe_trans"/>
    <property type="match status" value="1"/>
</dbReference>
<organism evidence="16 17">
    <name type="scientific">Alteromonas pelagimontana</name>
    <dbReference type="NCBI Taxonomy" id="1858656"/>
    <lineage>
        <taxon>Bacteria</taxon>
        <taxon>Pseudomonadati</taxon>
        <taxon>Pseudomonadota</taxon>
        <taxon>Gammaproteobacteria</taxon>
        <taxon>Alteromonadales</taxon>
        <taxon>Alteromonadaceae</taxon>
        <taxon>Alteromonas/Salinimonas group</taxon>
        <taxon>Alteromonas</taxon>
    </lineage>
</organism>
<comment type="catalytic activity">
    <reaction evidence="7 15">
        <text>N-terminal L-lysyl-[protein] + L-leucyl-tRNA(Leu) = N-terminal L-leucyl-L-lysyl-[protein] + tRNA(Leu) + H(+)</text>
        <dbReference type="Rhea" id="RHEA:12340"/>
        <dbReference type="Rhea" id="RHEA-COMP:9613"/>
        <dbReference type="Rhea" id="RHEA-COMP:9622"/>
        <dbReference type="Rhea" id="RHEA-COMP:12670"/>
        <dbReference type="Rhea" id="RHEA-COMP:12671"/>
        <dbReference type="ChEBI" id="CHEBI:15378"/>
        <dbReference type="ChEBI" id="CHEBI:65249"/>
        <dbReference type="ChEBI" id="CHEBI:78442"/>
        <dbReference type="ChEBI" id="CHEBI:78494"/>
        <dbReference type="ChEBI" id="CHEBI:133043"/>
        <dbReference type="EC" id="2.3.2.6"/>
    </reaction>
</comment>
<dbReference type="InterPro" id="IPR016181">
    <property type="entry name" value="Acyl_CoA_acyltransferase"/>
</dbReference>
<name>A0A6M4MGU4_9ALTE</name>
<evidence type="ECO:0000313" key="16">
    <source>
        <dbReference type="EMBL" id="QJR82424.1"/>
    </source>
</evidence>
<proteinExistence type="inferred from homology"/>
<evidence type="ECO:0000256" key="5">
    <source>
        <dbReference type="ARBA" id="ARBA00050607"/>
    </source>
</evidence>
<evidence type="ECO:0000313" key="17">
    <source>
        <dbReference type="Proteomes" id="UP000219285"/>
    </source>
</evidence>
<dbReference type="EC" id="2.3.2.6" evidence="10 15"/>
<evidence type="ECO:0000256" key="9">
    <source>
        <dbReference type="ARBA" id="ARBA00061535"/>
    </source>
</evidence>
<dbReference type="GO" id="GO:0005737">
    <property type="term" value="C:cytoplasm"/>
    <property type="evidence" value="ECO:0007669"/>
    <property type="project" value="UniProtKB-SubCell"/>
</dbReference>
<keyword evidence="3 15" id="KW-0808">Transferase</keyword>
<evidence type="ECO:0000256" key="13">
    <source>
        <dbReference type="ARBA" id="ARBA00077165"/>
    </source>
</evidence>
<dbReference type="InterPro" id="IPR004616">
    <property type="entry name" value="Leu/Phe-tRNA_Trfase"/>
</dbReference>